<comment type="function">
    <text evidence="3">Involved in the synthesis of the GDP-mannose and dolichol-phosphate-mannose required for a number of critical mannosyl transfer reactions.</text>
</comment>
<proteinExistence type="inferred from homology"/>
<dbReference type="GO" id="GO:0008270">
    <property type="term" value="F:zinc ion binding"/>
    <property type="evidence" value="ECO:0007669"/>
    <property type="project" value="InterPro"/>
</dbReference>
<protein>
    <recommendedName>
        <fullName evidence="7">Mannose-6-phosphate isomerase</fullName>
        <ecNumber evidence="6">5.3.1.8</ecNumber>
    </recommendedName>
    <alternativeName>
        <fullName evidence="11">Phosphohexomutase</fullName>
    </alternativeName>
    <alternativeName>
        <fullName evidence="12">Phosphomannose isomerase</fullName>
    </alternativeName>
</protein>
<evidence type="ECO:0000256" key="5">
    <source>
        <dbReference type="ARBA" id="ARBA00010772"/>
    </source>
</evidence>
<dbReference type="GO" id="GO:0016787">
    <property type="term" value="F:hydrolase activity"/>
    <property type="evidence" value="ECO:0007669"/>
    <property type="project" value="InterPro"/>
</dbReference>
<dbReference type="AlphaFoldDB" id="A0A4S9C787"/>
<dbReference type="InterPro" id="IPR014710">
    <property type="entry name" value="RmlC-like_jellyroll"/>
</dbReference>
<evidence type="ECO:0000256" key="3">
    <source>
        <dbReference type="ARBA" id="ARBA00002564"/>
    </source>
</evidence>
<dbReference type="SUPFAM" id="SSF53474">
    <property type="entry name" value="alpha/beta-Hydrolases"/>
    <property type="match status" value="1"/>
</dbReference>
<evidence type="ECO:0000256" key="2">
    <source>
        <dbReference type="ARBA" id="ARBA00001947"/>
    </source>
</evidence>
<evidence type="ECO:0000256" key="1">
    <source>
        <dbReference type="ARBA" id="ARBA00000757"/>
    </source>
</evidence>
<dbReference type="GO" id="GO:0006355">
    <property type="term" value="P:regulation of DNA-templated transcription"/>
    <property type="evidence" value="ECO:0007669"/>
    <property type="project" value="InterPro"/>
</dbReference>
<dbReference type="GO" id="GO:0003677">
    <property type="term" value="F:DNA binding"/>
    <property type="evidence" value="ECO:0007669"/>
    <property type="project" value="UniProtKB-KW"/>
</dbReference>
<dbReference type="Pfam" id="PF07859">
    <property type="entry name" value="Abhydrolase_3"/>
    <property type="match status" value="1"/>
</dbReference>
<dbReference type="Pfam" id="PF20511">
    <property type="entry name" value="PMI_typeI_cat"/>
    <property type="match status" value="1"/>
</dbReference>
<evidence type="ECO:0000256" key="7">
    <source>
        <dbReference type="ARBA" id="ARBA00018236"/>
    </source>
</evidence>
<evidence type="ECO:0000256" key="8">
    <source>
        <dbReference type="ARBA" id="ARBA00022723"/>
    </source>
</evidence>
<dbReference type="GO" id="GO:0005829">
    <property type="term" value="C:cytosol"/>
    <property type="evidence" value="ECO:0007669"/>
    <property type="project" value="TreeGrafter"/>
</dbReference>
<keyword evidence="9" id="KW-0862">Zinc</keyword>
<dbReference type="PANTHER" id="PTHR10309:SF4">
    <property type="entry name" value="MANNOSE-6-PHOSPHATE ISOMERASE"/>
    <property type="match status" value="1"/>
</dbReference>
<organism evidence="15">
    <name type="scientific">Aureobasidium pullulans</name>
    <name type="common">Black yeast</name>
    <name type="synonym">Pullularia pullulans</name>
    <dbReference type="NCBI Taxonomy" id="5580"/>
    <lineage>
        <taxon>Eukaryota</taxon>
        <taxon>Fungi</taxon>
        <taxon>Dikarya</taxon>
        <taxon>Ascomycota</taxon>
        <taxon>Pezizomycotina</taxon>
        <taxon>Dothideomycetes</taxon>
        <taxon>Dothideomycetidae</taxon>
        <taxon>Dothideales</taxon>
        <taxon>Saccotheciaceae</taxon>
        <taxon>Aureobasidium</taxon>
    </lineage>
</organism>
<gene>
    <name evidence="15" type="ORF">D6D13_08685</name>
</gene>
<evidence type="ECO:0000313" key="15">
    <source>
        <dbReference type="EMBL" id="THX01870.1"/>
    </source>
</evidence>
<dbReference type="EMBL" id="QZAS01000044">
    <property type="protein sequence ID" value="THX01870.1"/>
    <property type="molecule type" value="Genomic_DNA"/>
</dbReference>
<dbReference type="InterPro" id="IPR001250">
    <property type="entry name" value="Man6P_Isoase-1"/>
</dbReference>
<dbReference type="InterPro" id="IPR046457">
    <property type="entry name" value="PMI_typeI_cat"/>
</dbReference>
<dbReference type="SUPFAM" id="SSF51182">
    <property type="entry name" value="RmlC-like cupins"/>
    <property type="match status" value="1"/>
</dbReference>
<dbReference type="InterPro" id="IPR029058">
    <property type="entry name" value="AB_hydrolase_fold"/>
</dbReference>
<keyword evidence="8" id="KW-0479">Metal-binding</keyword>
<dbReference type="Gene3D" id="3.40.50.1820">
    <property type="entry name" value="alpha/beta hydrolase"/>
    <property type="match status" value="1"/>
</dbReference>
<dbReference type="GO" id="GO:0005975">
    <property type="term" value="P:carbohydrate metabolic process"/>
    <property type="evidence" value="ECO:0007669"/>
    <property type="project" value="InterPro"/>
</dbReference>
<dbReference type="CDD" id="cd07011">
    <property type="entry name" value="cupin_PMI_type_I_N"/>
    <property type="match status" value="1"/>
</dbReference>
<dbReference type="PANTHER" id="PTHR10309">
    <property type="entry name" value="MANNOSE-6-PHOSPHATE ISOMERASE"/>
    <property type="match status" value="1"/>
</dbReference>
<evidence type="ECO:0000256" key="10">
    <source>
        <dbReference type="ARBA" id="ARBA00023235"/>
    </source>
</evidence>
<evidence type="ECO:0000259" key="14">
    <source>
        <dbReference type="Pfam" id="PF20511"/>
    </source>
</evidence>
<dbReference type="Gene3D" id="1.10.441.10">
    <property type="entry name" value="Phosphomannose Isomerase, domain 2"/>
    <property type="match status" value="1"/>
</dbReference>
<evidence type="ECO:0000256" key="6">
    <source>
        <dbReference type="ARBA" id="ARBA00011956"/>
    </source>
</evidence>
<keyword evidence="10 15" id="KW-0413">Isomerase</keyword>
<comment type="caution">
    <text evidence="15">The sequence shown here is derived from an EMBL/GenBank/DDBJ whole genome shotgun (WGS) entry which is preliminary data.</text>
</comment>
<dbReference type="EC" id="5.3.1.8" evidence="6"/>
<accession>A0A4S9C787</accession>
<dbReference type="InterPro" id="IPR011051">
    <property type="entry name" value="RmlC_Cupin_sf"/>
</dbReference>
<comment type="cofactor">
    <cofactor evidence="2">
        <name>Zn(2+)</name>
        <dbReference type="ChEBI" id="CHEBI:29105"/>
    </cofactor>
</comment>
<dbReference type="NCBIfam" id="TIGR00218">
    <property type="entry name" value="manA"/>
    <property type="match status" value="1"/>
</dbReference>
<evidence type="ECO:0000256" key="9">
    <source>
        <dbReference type="ARBA" id="ARBA00022833"/>
    </source>
</evidence>
<evidence type="ECO:0000256" key="4">
    <source>
        <dbReference type="ARBA" id="ARBA00004666"/>
    </source>
</evidence>
<evidence type="ECO:0000256" key="11">
    <source>
        <dbReference type="ARBA" id="ARBA00029741"/>
    </source>
</evidence>
<comment type="catalytic activity">
    <reaction evidence="1">
        <text>D-mannose 6-phosphate = D-fructose 6-phosphate</text>
        <dbReference type="Rhea" id="RHEA:12356"/>
        <dbReference type="ChEBI" id="CHEBI:58735"/>
        <dbReference type="ChEBI" id="CHEBI:61527"/>
        <dbReference type="EC" id="5.3.1.8"/>
    </reaction>
</comment>
<feature type="domain" description="Phosphomannose isomerase type I catalytic" evidence="14">
    <location>
        <begin position="7"/>
        <end position="161"/>
    </location>
</feature>
<sequence length="673" mass="75109">MTVESVIQLSCSCNQYPWGKQGHDSISARLCEKTPGWDGEKADKEFKIDDSKAYAEMWMGTYPVLPSYVKSNMEDLQKVIDKNAEQLIGKNVIDKFGHTNLPFLPKVLSIAKALPLQLHPNKELAAKLHKEDPQNFTDPNHKPEIALALSKFEAFCGFKPLDRIEPLFKIDPLKQFVPEHSKFDDEVLKKTVNTMLKADEKTVASAVDGLKKLDKSSFGQDTYIPELIPRLAEQYDKTDNGILVALVTMNYLVLQAGEGIYIPADGIHAYLAGDIIECMARSDNVLNTGFCPQAERNSADLFTSTLTFKPHDPESCMLRGESYDRSKNGKTQVYRPPMSEFNMLVSRLGKGDKETLGAVNGPSILLVTEGKGKFTAKGKSYDVSEGNVFFIAQGTDLEIDAEDGLFLHTAYCEIIELAALHKAIIVCPDYRLLPESPGLDILSDLHTFYTWLHTSLRCFLISSFSDSRPTPDLSNILITGESAGGYMAIQSSLLGETKGVKAVIAHYPMIDLQDPWYSIPSHKEIVNQPPPSYPPGWLDAQLKVARTAAPVTSRIPKEEDLDLFVALLQQGRYTEILGADASLFPLENLKKIKEEGKPLMPMWIFHGDGDSVIPIQGTWRFMEEVKRVFGEDGARKVESRVVVGAEHGFDNDEVGLEVDWVIEAQEWLKEYWP</sequence>
<comment type="pathway">
    <text evidence="4">Nucleotide-sugar biosynthesis; GDP-alpha-D-mannose biosynthesis; alpha-D-mannose 1-phosphate from D-fructose 6-phosphate: step 1/2.</text>
</comment>
<dbReference type="GO" id="GO:0009298">
    <property type="term" value="P:GDP-mannose biosynthetic process"/>
    <property type="evidence" value="ECO:0007669"/>
    <property type="project" value="UniProtKB-UniPathway"/>
</dbReference>
<comment type="similarity">
    <text evidence="5">Belongs to the mannose-6-phosphate isomerase type 1 family.</text>
</comment>
<dbReference type="InterPro" id="IPR013094">
    <property type="entry name" value="AB_hydrolase_3"/>
</dbReference>
<feature type="domain" description="Alpha/beta hydrolase fold-3" evidence="13">
    <location>
        <begin position="415"/>
        <end position="514"/>
    </location>
</feature>
<evidence type="ECO:0000259" key="13">
    <source>
        <dbReference type="Pfam" id="PF07859"/>
    </source>
</evidence>
<dbReference type="PRINTS" id="PR00714">
    <property type="entry name" value="MAN6PISMRASE"/>
</dbReference>
<dbReference type="UniPathway" id="UPA00126">
    <property type="reaction ID" value="UER00423"/>
</dbReference>
<name>A0A4S9C787_AURPU</name>
<evidence type="ECO:0000256" key="12">
    <source>
        <dbReference type="ARBA" id="ARBA00030762"/>
    </source>
</evidence>
<dbReference type="GO" id="GO:0004476">
    <property type="term" value="F:mannose-6-phosphate isomerase activity"/>
    <property type="evidence" value="ECO:0007669"/>
    <property type="project" value="UniProtKB-EC"/>
</dbReference>
<reference evidence="15" key="1">
    <citation type="submission" date="2018-10" db="EMBL/GenBank/DDBJ databases">
        <title>Fifty Aureobasidium pullulans genomes reveal a recombining polyextremotolerant generalist.</title>
        <authorList>
            <person name="Gostincar C."/>
            <person name="Turk M."/>
            <person name="Zajc J."/>
            <person name="Gunde-Cimerman N."/>
        </authorList>
    </citation>
    <scope>NUCLEOTIDE SEQUENCE [LARGE SCALE GENOMIC DNA]</scope>
    <source>
        <strain evidence="15">EXF-10085</strain>
    </source>
</reference>
<dbReference type="InterPro" id="IPR016305">
    <property type="entry name" value="Mannose-6-P_Isomerase"/>
</dbReference>
<dbReference type="Gene3D" id="2.60.120.10">
    <property type="entry name" value="Jelly Rolls"/>
    <property type="match status" value="2"/>
</dbReference>